<dbReference type="Proteomes" id="UP000321199">
    <property type="component" value="Chromosome"/>
</dbReference>
<dbReference type="InterPro" id="IPR012899">
    <property type="entry name" value="LTXXQ"/>
</dbReference>
<feature type="signal peptide" evidence="2">
    <location>
        <begin position="1"/>
        <end position="26"/>
    </location>
</feature>
<dbReference type="OrthoDB" id="5298564at2"/>
<keyword evidence="4" id="KW-1185">Reference proteome</keyword>
<proteinExistence type="predicted"/>
<dbReference type="EMBL" id="CP042344">
    <property type="protein sequence ID" value="QEA12885.1"/>
    <property type="molecule type" value="Genomic_DNA"/>
</dbReference>
<accession>A0A5B8RXC0</accession>
<evidence type="ECO:0000313" key="3">
    <source>
        <dbReference type="EMBL" id="QEA12885.1"/>
    </source>
</evidence>
<gene>
    <name evidence="3" type="ORF">FOZ74_07510</name>
</gene>
<reference evidence="3 4" key="1">
    <citation type="submission" date="2019-07" db="EMBL/GenBank/DDBJ databases">
        <title>Complete genome sequence of Comamonas sp. NLF 7-7 isolated from livestock.</title>
        <authorList>
            <person name="Kim D.H."/>
            <person name="Kim J.G."/>
        </authorList>
    </citation>
    <scope>NUCLEOTIDE SEQUENCE [LARGE SCALE GENOMIC DNA]</scope>
    <source>
        <strain evidence="3 4">NLF 7-7</strain>
    </source>
</reference>
<feature type="region of interest" description="Disordered" evidence="1">
    <location>
        <begin position="151"/>
        <end position="176"/>
    </location>
</feature>
<organism evidence="3 4">
    <name type="scientific">Comamonas flocculans</name>
    <dbReference type="NCBI Taxonomy" id="2597701"/>
    <lineage>
        <taxon>Bacteria</taxon>
        <taxon>Pseudomonadati</taxon>
        <taxon>Pseudomonadota</taxon>
        <taxon>Betaproteobacteria</taxon>
        <taxon>Burkholderiales</taxon>
        <taxon>Comamonadaceae</taxon>
        <taxon>Comamonas</taxon>
    </lineage>
</organism>
<dbReference type="RefSeq" id="WP_146912478.1">
    <property type="nucleotide sequence ID" value="NZ_CP042344.1"/>
</dbReference>
<dbReference type="Pfam" id="PF07813">
    <property type="entry name" value="LTXXQ"/>
    <property type="match status" value="1"/>
</dbReference>
<sequence>MKKLTTPVWTALAAAALALGAAGVQAADQVPAQAQAQAQVQGATPAAAERHAKQRARWQQKREQRAQKLKEKLQLTDAQLPAWERFQQALQPSGHARAQRGELKGLSTPERIDRMRAQRQERMARMDQRDEAVKAFYAQLNAEQQKVFDAQGMRGARKGHGDRHHGQHQRGASSAS</sequence>
<evidence type="ECO:0008006" key="5">
    <source>
        <dbReference type="Google" id="ProtNLM"/>
    </source>
</evidence>
<dbReference type="GO" id="GO:0042597">
    <property type="term" value="C:periplasmic space"/>
    <property type="evidence" value="ECO:0007669"/>
    <property type="project" value="InterPro"/>
</dbReference>
<dbReference type="AlphaFoldDB" id="A0A5B8RXC0"/>
<keyword evidence="2" id="KW-0732">Signal</keyword>
<evidence type="ECO:0000313" key="4">
    <source>
        <dbReference type="Proteomes" id="UP000321199"/>
    </source>
</evidence>
<evidence type="ECO:0000256" key="1">
    <source>
        <dbReference type="SAM" id="MobiDB-lite"/>
    </source>
</evidence>
<feature type="chain" id="PRO_5022951751" description="Spy/CpxP family protein refolding chaperone" evidence="2">
    <location>
        <begin position="27"/>
        <end position="176"/>
    </location>
</feature>
<name>A0A5B8RXC0_9BURK</name>
<feature type="compositionally biased region" description="Basic residues" evidence="1">
    <location>
        <begin position="155"/>
        <end position="168"/>
    </location>
</feature>
<dbReference type="KEGG" id="cof:FOZ74_07510"/>
<evidence type="ECO:0000256" key="2">
    <source>
        <dbReference type="SAM" id="SignalP"/>
    </source>
</evidence>
<protein>
    <recommendedName>
        <fullName evidence="5">Spy/CpxP family protein refolding chaperone</fullName>
    </recommendedName>
</protein>